<protein>
    <submittedName>
        <fullName evidence="5">AraC-type DNA-binding protein</fullName>
    </submittedName>
</protein>
<proteinExistence type="predicted"/>
<dbReference type="OrthoDB" id="9778008at2"/>
<evidence type="ECO:0000256" key="3">
    <source>
        <dbReference type="ARBA" id="ARBA00023163"/>
    </source>
</evidence>
<sequence length="311" mass="35565">MKPAFEKLLTPPGQSFRFFNRKTLTTAARWHSHPEIELTYVEHGSGTRIVGDNISSYRDHDLVLLGPNLPHTWQSDEFQGRKLDLHPAMVIQFRREFLGEQFFEAPEFSSVRAMLDDSRRGLLFSPEMARRIGDRLSMMMHESPGVRLVRLLDCLLELAECQQAERLASLGFSVPTDSHAEGRTQKICAFIGEHYRNPDLTHQTLADEADMNPSAFSRFFRERTGKTAMNYIAEMRVSLACRLLINTDLPITEIYEASGFANASNFNRQFRRFRKLSAREYRNLHRAVAGKASLSEPAEMGYSELSGNQLM</sequence>
<dbReference type="PANTHER" id="PTHR43280">
    <property type="entry name" value="ARAC-FAMILY TRANSCRIPTIONAL REGULATOR"/>
    <property type="match status" value="1"/>
</dbReference>
<gene>
    <name evidence="5" type="ORF">SAMN05421753_12134</name>
</gene>
<dbReference type="PROSITE" id="PS01124">
    <property type="entry name" value="HTH_ARAC_FAMILY_2"/>
    <property type="match status" value="1"/>
</dbReference>
<dbReference type="RefSeq" id="WP_092056028.1">
    <property type="nucleotide sequence ID" value="NZ_FOQD01000021.1"/>
</dbReference>
<dbReference type="InterPro" id="IPR014710">
    <property type="entry name" value="RmlC-like_jellyroll"/>
</dbReference>
<keyword evidence="2 5" id="KW-0238">DNA-binding</keyword>
<evidence type="ECO:0000259" key="4">
    <source>
        <dbReference type="PROSITE" id="PS01124"/>
    </source>
</evidence>
<evidence type="ECO:0000256" key="1">
    <source>
        <dbReference type="ARBA" id="ARBA00023015"/>
    </source>
</evidence>
<evidence type="ECO:0000313" key="5">
    <source>
        <dbReference type="EMBL" id="SFJ46791.1"/>
    </source>
</evidence>
<keyword evidence="6" id="KW-1185">Reference proteome</keyword>
<dbReference type="InterPro" id="IPR011051">
    <property type="entry name" value="RmlC_Cupin_sf"/>
</dbReference>
<dbReference type="STRING" id="1576369.SAMN05421753_12134"/>
<dbReference type="SUPFAM" id="SSF46689">
    <property type="entry name" value="Homeodomain-like"/>
    <property type="match status" value="2"/>
</dbReference>
<dbReference type="GO" id="GO:0043565">
    <property type="term" value="F:sequence-specific DNA binding"/>
    <property type="evidence" value="ECO:0007669"/>
    <property type="project" value="InterPro"/>
</dbReference>
<dbReference type="Gene3D" id="1.10.10.60">
    <property type="entry name" value="Homeodomain-like"/>
    <property type="match status" value="2"/>
</dbReference>
<dbReference type="SMART" id="SM00342">
    <property type="entry name" value="HTH_ARAC"/>
    <property type="match status" value="1"/>
</dbReference>
<feature type="domain" description="HTH araC/xylS-type" evidence="4">
    <location>
        <begin position="185"/>
        <end position="284"/>
    </location>
</feature>
<dbReference type="GO" id="GO:0003700">
    <property type="term" value="F:DNA-binding transcription factor activity"/>
    <property type="evidence" value="ECO:0007669"/>
    <property type="project" value="InterPro"/>
</dbReference>
<dbReference type="Proteomes" id="UP000199518">
    <property type="component" value="Unassembled WGS sequence"/>
</dbReference>
<dbReference type="PANTHER" id="PTHR43280:SF27">
    <property type="entry name" value="TRANSCRIPTIONAL REGULATOR MTLR"/>
    <property type="match status" value="1"/>
</dbReference>
<dbReference type="InterPro" id="IPR018060">
    <property type="entry name" value="HTH_AraC"/>
</dbReference>
<organism evidence="5 6">
    <name type="scientific">Planctomicrobium piriforme</name>
    <dbReference type="NCBI Taxonomy" id="1576369"/>
    <lineage>
        <taxon>Bacteria</taxon>
        <taxon>Pseudomonadati</taxon>
        <taxon>Planctomycetota</taxon>
        <taxon>Planctomycetia</taxon>
        <taxon>Planctomycetales</taxon>
        <taxon>Planctomycetaceae</taxon>
        <taxon>Planctomicrobium</taxon>
    </lineage>
</organism>
<dbReference type="CDD" id="cd06976">
    <property type="entry name" value="cupin_MtlR-like_N"/>
    <property type="match status" value="1"/>
</dbReference>
<dbReference type="Pfam" id="PF02311">
    <property type="entry name" value="AraC_binding"/>
    <property type="match status" value="1"/>
</dbReference>
<name>A0A1I3RNB8_9PLAN</name>
<accession>A0A1I3RNB8</accession>
<evidence type="ECO:0000313" key="6">
    <source>
        <dbReference type="Proteomes" id="UP000199518"/>
    </source>
</evidence>
<dbReference type="InterPro" id="IPR009057">
    <property type="entry name" value="Homeodomain-like_sf"/>
</dbReference>
<reference evidence="6" key="1">
    <citation type="submission" date="2016-10" db="EMBL/GenBank/DDBJ databases">
        <authorList>
            <person name="Varghese N."/>
            <person name="Submissions S."/>
        </authorList>
    </citation>
    <scope>NUCLEOTIDE SEQUENCE [LARGE SCALE GENOMIC DNA]</scope>
    <source>
        <strain evidence="6">DSM 26348</strain>
    </source>
</reference>
<dbReference type="AlphaFoldDB" id="A0A1I3RNB8"/>
<dbReference type="InterPro" id="IPR003313">
    <property type="entry name" value="AraC-bd"/>
</dbReference>
<dbReference type="Pfam" id="PF12833">
    <property type="entry name" value="HTH_18"/>
    <property type="match status" value="1"/>
</dbReference>
<evidence type="ECO:0000256" key="2">
    <source>
        <dbReference type="ARBA" id="ARBA00023125"/>
    </source>
</evidence>
<dbReference type="SUPFAM" id="SSF51182">
    <property type="entry name" value="RmlC-like cupins"/>
    <property type="match status" value="1"/>
</dbReference>
<keyword evidence="1" id="KW-0805">Transcription regulation</keyword>
<dbReference type="EMBL" id="FOQD01000021">
    <property type="protein sequence ID" value="SFJ46791.1"/>
    <property type="molecule type" value="Genomic_DNA"/>
</dbReference>
<keyword evidence="3" id="KW-0804">Transcription</keyword>
<dbReference type="Gene3D" id="2.60.120.10">
    <property type="entry name" value="Jelly Rolls"/>
    <property type="match status" value="1"/>
</dbReference>